<dbReference type="NCBIfam" id="TIGR01730">
    <property type="entry name" value="RND_mfp"/>
    <property type="match status" value="1"/>
</dbReference>
<evidence type="ECO:0000256" key="1">
    <source>
        <dbReference type="ARBA" id="ARBA00009477"/>
    </source>
</evidence>
<dbReference type="PANTHER" id="PTHR30469">
    <property type="entry name" value="MULTIDRUG RESISTANCE PROTEIN MDTA"/>
    <property type="match status" value="1"/>
</dbReference>
<evidence type="ECO:0000313" key="6">
    <source>
        <dbReference type="Proteomes" id="UP001378188"/>
    </source>
</evidence>
<protein>
    <submittedName>
        <fullName evidence="5">Efflux RND transporter periplasmic adaptor subunit</fullName>
    </submittedName>
</protein>
<dbReference type="PANTHER" id="PTHR30469:SF36">
    <property type="entry name" value="BLL3903 PROTEIN"/>
    <property type="match status" value="1"/>
</dbReference>
<accession>A0AAW9RTZ1</accession>
<dbReference type="Gene3D" id="2.40.420.20">
    <property type="match status" value="1"/>
</dbReference>
<feature type="coiled-coil region" evidence="2">
    <location>
        <begin position="209"/>
        <end position="236"/>
    </location>
</feature>
<keyword evidence="6" id="KW-1185">Reference proteome</keyword>
<keyword evidence="4" id="KW-0812">Transmembrane</keyword>
<feature type="region of interest" description="Disordered" evidence="3">
    <location>
        <begin position="419"/>
        <end position="456"/>
    </location>
</feature>
<reference evidence="5 6" key="1">
    <citation type="submission" date="2024-02" db="EMBL/GenBank/DDBJ databases">
        <title>Genome analysis and characterization of Microbaculum marinisediminis sp. nov., isolated from marine sediment.</title>
        <authorList>
            <person name="Du Z.-J."/>
            <person name="Ye Y.-Q."/>
            <person name="Zhang Z.-R."/>
            <person name="Yuan S.-M."/>
            <person name="Zhang X.-Y."/>
        </authorList>
    </citation>
    <scope>NUCLEOTIDE SEQUENCE [LARGE SCALE GENOMIC DNA]</scope>
    <source>
        <strain evidence="5 6">SDUM1044001</strain>
    </source>
</reference>
<dbReference type="EMBL" id="JAZHOF010000002">
    <property type="protein sequence ID" value="MEJ8570966.1"/>
    <property type="molecule type" value="Genomic_DNA"/>
</dbReference>
<organism evidence="5 6">
    <name type="scientific">Microbaculum marinum</name>
    <dbReference type="NCBI Taxonomy" id="1764581"/>
    <lineage>
        <taxon>Bacteria</taxon>
        <taxon>Pseudomonadati</taxon>
        <taxon>Pseudomonadota</taxon>
        <taxon>Alphaproteobacteria</taxon>
        <taxon>Hyphomicrobiales</taxon>
        <taxon>Tepidamorphaceae</taxon>
        <taxon>Microbaculum</taxon>
    </lineage>
</organism>
<dbReference type="GO" id="GO:1990281">
    <property type="term" value="C:efflux pump complex"/>
    <property type="evidence" value="ECO:0007669"/>
    <property type="project" value="TreeGrafter"/>
</dbReference>
<evidence type="ECO:0000313" key="5">
    <source>
        <dbReference type="EMBL" id="MEJ8570966.1"/>
    </source>
</evidence>
<dbReference type="AlphaFoldDB" id="A0AAW9RTZ1"/>
<proteinExistence type="inferred from homology"/>
<dbReference type="GO" id="GO:0015562">
    <property type="term" value="F:efflux transmembrane transporter activity"/>
    <property type="evidence" value="ECO:0007669"/>
    <property type="project" value="TreeGrafter"/>
</dbReference>
<comment type="similarity">
    <text evidence="1">Belongs to the membrane fusion protein (MFP) (TC 8.A.1) family.</text>
</comment>
<comment type="caution">
    <text evidence="5">The sequence shown here is derived from an EMBL/GenBank/DDBJ whole genome shotgun (WGS) entry which is preliminary data.</text>
</comment>
<dbReference type="Gene3D" id="1.10.287.470">
    <property type="entry name" value="Helix hairpin bin"/>
    <property type="match status" value="1"/>
</dbReference>
<feature type="compositionally biased region" description="Low complexity" evidence="3">
    <location>
        <begin position="444"/>
        <end position="456"/>
    </location>
</feature>
<evidence type="ECO:0000256" key="2">
    <source>
        <dbReference type="SAM" id="Coils"/>
    </source>
</evidence>
<name>A0AAW9RTZ1_9HYPH</name>
<keyword evidence="2" id="KW-0175">Coiled coil</keyword>
<evidence type="ECO:0000256" key="4">
    <source>
        <dbReference type="SAM" id="Phobius"/>
    </source>
</evidence>
<dbReference type="RefSeq" id="WP_340328658.1">
    <property type="nucleotide sequence ID" value="NZ_JAZHOF010000002.1"/>
</dbReference>
<dbReference type="Proteomes" id="UP001378188">
    <property type="component" value="Unassembled WGS sequence"/>
</dbReference>
<dbReference type="Gene3D" id="2.40.50.100">
    <property type="match status" value="1"/>
</dbReference>
<dbReference type="InterPro" id="IPR006143">
    <property type="entry name" value="RND_pump_MFP"/>
</dbReference>
<keyword evidence="4" id="KW-1133">Transmembrane helix</keyword>
<keyword evidence="4" id="KW-0472">Membrane</keyword>
<sequence length="456" mass="49166">MKPPDRQLGARRTWTLGRVAGLFVKTAIPVAILGAAAFGYNALVASKPEVPRRPAVERAWTVETRIAEPASFRPRIVAYGTLVAGRQVSLRALVAGEVVAVGSELREGGTVHAGDTLVEIDSFNYEGAVVEAKANLAEARARLAESETRLQMETTVLQSARDQLEIARRDEERAETLSGTGSMTAQALDTRRLTVIQRQQAVDAGEATLEINRAQIAQLKAQVDRLEWKVRQAERSLEDVVLTAPFDAYVGTVAAQVGKLLNVNDAIATLYDRNAFDVRFALTDAQYGRLLEEGLLDRPVEVRWNVGGTPRSFKASIVRVAPEIAAARGGVDVYARIEPSEDQGLLRPGAFVEILLDDKSYQAVVRVPATAIYGTDRLYVIEDGRLSGRQVEIVGYDGSEVLVRGDLTGGERIVTTRITEAGDGLKVNEQADEPAPPPSGEPTASRSADEAAASDG</sequence>
<gene>
    <name evidence="5" type="ORF">V3328_05755</name>
</gene>
<feature type="transmembrane region" description="Helical" evidence="4">
    <location>
        <begin position="20"/>
        <end position="43"/>
    </location>
</feature>
<feature type="coiled-coil region" evidence="2">
    <location>
        <begin position="129"/>
        <end position="177"/>
    </location>
</feature>
<evidence type="ECO:0000256" key="3">
    <source>
        <dbReference type="SAM" id="MobiDB-lite"/>
    </source>
</evidence>
<dbReference type="SUPFAM" id="SSF111369">
    <property type="entry name" value="HlyD-like secretion proteins"/>
    <property type="match status" value="2"/>
</dbReference>
<dbReference type="Gene3D" id="2.40.30.170">
    <property type="match status" value="1"/>
</dbReference>